<dbReference type="AlphaFoldDB" id="A0A0T5VKJ2"/>
<dbReference type="Gene3D" id="3.40.50.1110">
    <property type="entry name" value="SGNH hydrolase"/>
    <property type="match status" value="1"/>
</dbReference>
<sequence>MKINIKIQRSPLTKSTAFFLLLICLVTDLFAQNRQDTLRVFIIGNSFSQNASAFLPQMAKERGKTLIIGHAELGGHSLEQHWGYVEKAEANVDDPKGKPYNGKSLKMLLGQGNWDIVTIQQYSFLSGDSSSYYPYAKKLVAYVKALQPQARIVIHQTWAYRSDAKKFGRISEGQTAKNQEEMWQKSRAAYHLLAKRIDARILPVGDAFEMVATDKKYAFKPGLSFDYDHPVAPNLPDQTNSLNIGYFWNKDQLSFDPNHANDAGKYLGGLIWYSILFNDDLKNSAFKPQGVSDDFAAYLKKVASKVVRKVQDGQ</sequence>
<dbReference type="Pfam" id="PF16227">
    <property type="entry name" value="DUF4886"/>
    <property type="match status" value="1"/>
</dbReference>
<accession>A0A0T5VKJ2</accession>
<proteinExistence type="predicted"/>
<evidence type="ECO:0000259" key="1">
    <source>
        <dbReference type="Pfam" id="PF16227"/>
    </source>
</evidence>
<comment type="caution">
    <text evidence="2">The sequence shown here is derived from an EMBL/GenBank/DDBJ whole genome shotgun (WGS) entry which is preliminary data.</text>
</comment>
<feature type="domain" description="DUF4886" evidence="1">
    <location>
        <begin position="40"/>
        <end position="184"/>
    </location>
</feature>
<dbReference type="RefSeq" id="WP_057934579.1">
    <property type="nucleotide sequence ID" value="NZ_LMZQ01000033.1"/>
</dbReference>
<reference evidence="2 3" key="1">
    <citation type="submission" date="2015-11" db="EMBL/GenBank/DDBJ databases">
        <title>Sequence of Pedobacter ginsenosidimutans.</title>
        <authorList>
            <person name="Carson E."/>
            <person name="Keyser V."/>
            <person name="Newman J."/>
            <person name="Miller J."/>
        </authorList>
    </citation>
    <scope>NUCLEOTIDE SEQUENCE [LARGE SCALE GENOMIC DNA]</scope>
    <source>
        <strain evidence="2 3">KACC 14530</strain>
    </source>
</reference>
<dbReference type="Proteomes" id="UP000051950">
    <property type="component" value="Unassembled WGS sequence"/>
</dbReference>
<dbReference type="InterPro" id="IPR036514">
    <property type="entry name" value="SGNH_hydro_sf"/>
</dbReference>
<dbReference type="InterPro" id="IPR032616">
    <property type="entry name" value="DUF4886"/>
</dbReference>
<gene>
    <name evidence="2" type="ORF">ASU31_22920</name>
</gene>
<dbReference type="GO" id="GO:0016788">
    <property type="term" value="F:hydrolase activity, acting on ester bonds"/>
    <property type="evidence" value="ECO:0007669"/>
    <property type="project" value="UniProtKB-ARBA"/>
</dbReference>
<dbReference type="EMBL" id="LMZQ01000033">
    <property type="protein sequence ID" value="KRT13733.1"/>
    <property type="molecule type" value="Genomic_DNA"/>
</dbReference>
<keyword evidence="3" id="KW-1185">Reference proteome</keyword>
<evidence type="ECO:0000313" key="2">
    <source>
        <dbReference type="EMBL" id="KRT13733.1"/>
    </source>
</evidence>
<dbReference type="STRING" id="687842.ASU31_22920"/>
<protein>
    <recommendedName>
        <fullName evidence="1">DUF4886 domain-containing protein</fullName>
    </recommendedName>
</protein>
<dbReference type="OrthoDB" id="265974at2"/>
<name>A0A0T5VKJ2_9SPHI</name>
<evidence type="ECO:0000313" key="3">
    <source>
        <dbReference type="Proteomes" id="UP000051950"/>
    </source>
</evidence>
<organism evidence="2 3">
    <name type="scientific">Pedobacter ginsenosidimutans</name>
    <dbReference type="NCBI Taxonomy" id="687842"/>
    <lineage>
        <taxon>Bacteria</taxon>
        <taxon>Pseudomonadati</taxon>
        <taxon>Bacteroidota</taxon>
        <taxon>Sphingobacteriia</taxon>
        <taxon>Sphingobacteriales</taxon>
        <taxon>Sphingobacteriaceae</taxon>
        <taxon>Pedobacter</taxon>
    </lineage>
</organism>